<keyword evidence="1 3" id="KW-0802">TPR repeat</keyword>
<feature type="repeat" description="TPR" evidence="3">
    <location>
        <begin position="589"/>
        <end position="622"/>
    </location>
</feature>
<evidence type="ECO:0000256" key="3">
    <source>
        <dbReference type="PROSITE-ProRule" id="PRU00339"/>
    </source>
</evidence>
<dbReference type="GO" id="GO:0016567">
    <property type="term" value="P:protein ubiquitination"/>
    <property type="evidence" value="ECO:0007669"/>
    <property type="project" value="TreeGrafter"/>
</dbReference>
<feature type="compositionally biased region" description="Basic and acidic residues" evidence="4">
    <location>
        <begin position="438"/>
        <end position="458"/>
    </location>
</feature>
<dbReference type="PANTHER" id="PTHR12558">
    <property type="entry name" value="CELL DIVISION CYCLE 16,23,27"/>
    <property type="match status" value="1"/>
</dbReference>
<feature type="repeat" description="TPR" evidence="3">
    <location>
        <begin position="759"/>
        <end position="792"/>
    </location>
</feature>
<dbReference type="PROSITE" id="PS50293">
    <property type="entry name" value="TPR_REGION"/>
    <property type="match status" value="1"/>
</dbReference>
<dbReference type="GO" id="GO:0051301">
    <property type="term" value="P:cell division"/>
    <property type="evidence" value="ECO:0007669"/>
    <property type="project" value="TreeGrafter"/>
</dbReference>
<organism evidence="5 6">
    <name type="scientific">Zalerion maritima</name>
    <dbReference type="NCBI Taxonomy" id="339359"/>
    <lineage>
        <taxon>Eukaryota</taxon>
        <taxon>Fungi</taxon>
        <taxon>Dikarya</taxon>
        <taxon>Ascomycota</taxon>
        <taxon>Pezizomycotina</taxon>
        <taxon>Sordariomycetes</taxon>
        <taxon>Lulworthiomycetidae</taxon>
        <taxon>Lulworthiales</taxon>
        <taxon>Lulworthiaceae</taxon>
        <taxon>Zalerion</taxon>
    </lineage>
</organism>
<reference evidence="5" key="1">
    <citation type="submission" date="2022-07" db="EMBL/GenBank/DDBJ databases">
        <title>Draft genome sequence of Zalerion maritima ATCC 34329, a (micro)plastics degrading marine fungus.</title>
        <authorList>
            <person name="Paco A."/>
            <person name="Goncalves M.F.M."/>
            <person name="Rocha-Santos T.A.P."/>
            <person name="Alves A."/>
        </authorList>
    </citation>
    <scope>NUCLEOTIDE SEQUENCE</scope>
    <source>
        <strain evidence="5">ATCC 34329</strain>
    </source>
</reference>
<dbReference type="GO" id="GO:0005680">
    <property type="term" value="C:anaphase-promoting complex"/>
    <property type="evidence" value="ECO:0007669"/>
    <property type="project" value="TreeGrafter"/>
</dbReference>
<dbReference type="GO" id="GO:0007091">
    <property type="term" value="P:metaphase/anaphase transition of mitotic cell cycle"/>
    <property type="evidence" value="ECO:0007669"/>
    <property type="project" value="TreeGrafter"/>
</dbReference>
<dbReference type="GO" id="GO:0005737">
    <property type="term" value="C:cytoplasm"/>
    <property type="evidence" value="ECO:0007669"/>
    <property type="project" value="TreeGrafter"/>
</dbReference>
<feature type="repeat" description="TPR" evidence="3">
    <location>
        <begin position="521"/>
        <end position="554"/>
    </location>
</feature>
<comment type="caution">
    <text evidence="5">The sequence shown here is derived from an EMBL/GenBank/DDBJ whole genome shotgun (WGS) entry which is preliminary data.</text>
</comment>
<dbReference type="Pfam" id="PF13432">
    <property type="entry name" value="TPR_16"/>
    <property type="match status" value="1"/>
</dbReference>
<feature type="compositionally biased region" description="Polar residues" evidence="4">
    <location>
        <begin position="235"/>
        <end position="246"/>
    </location>
</feature>
<protein>
    <submittedName>
        <fullName evidence="5">Uncharacterized protein</fullName>
    </submittedName>
</protein>
<keyword evidence="6" id="KW-1185">Reference proteome</keyword>
<feature type="repeat" description="TPR" evidence="3">
    <location>
        <begin position="128"/>
        <end position="161"/>
    </location>
</feature>
<dbReference type="Proteomes" id="UP001201980">
    <property type="component" value="Unassembled WGS sequence"/>
</dbReference>
<comment type="similarity">
    <text evidence="2">Belongs to the APC3/CDC27 family.</text>
</comment>
<dbReference type="Pfam" id="PF14559">
    <property type="entry name" value="TPR_19"/>
    <property type="match status" value="1"/>
</dbReference>
<evidence type="ECO:0000256" key="1">
    <source>
        <dbReference type="ARBA" id="ARBA00022803"/>
    </source>
</evidence>
<feature type="compositionally biased region" description="Polar residues" evidence="4">
    <location>
        <begin position="279"/>
        <end position="289"/>
    </location>
</feature>
<feature type="region of interest" description="Disordered" evidence="4">
    <location>
        <begin position="226"/>
        <end position="383"/>
    </location>
</feature>
<evidence type="ECO:0000256" key="2">
    <source>
        <dbReference type="ARBA" id="ARBA00038210"/>
    </source>
</evidence>
<feature type="repeat" description="TPR" evidence="3">
    <location>
        <begin position="691"/>
        <end position="724"/>
    </location>
</feature>
<dbReference type="GO" id="GO:0031145">
    <property type="term" value="P:anaphase-promoting complex-dependent catabolic process"/>
    <property type="evidence" value="ECO:0007669"/>
    <property type="project" value="TreeGrafter"/>
</dbReference>
<dbReference type="PANTHER" id="PTHR12558:SF13">
    <property type="entry name" value="CELL DIVISION CYCLE PROTEIN 27 HOMOLOG"/>
    <property type="match status" value="1"/>
</dbReference>
<dbReference type="Pfam" id="PF12895">
    <property type="entry name" value="ANAPC3"/>
    <property type="match status" value="1"/>
</dbReference>
<feature type="compositionally biased region" description="Low complexity" evidence="4">
    <location>
        <begin position="423"/>
        <end position="437"/>
    </location>
</feature>
<dbReference type="SMART" id="SM00028">
    <property type="entry name" value="TPR"/>
    <property type="match status" value="7"/>
</dbReference>
<dbReference type="SUPFAM" id="SSF48452">
    <property type="entry name" value="TPR-like"/>
    <property type="match status" value="2"/>
</dbReference>
<proteinExistence type="inferred from homology"/>
<dbReference type="EMBL" id="JAKWBI020000461">
    <property type="protein sequence ID" value="KAJ2894733.1"/>
    <property type="molecule type" value="Genomic_DNA"/>
</dbReference>
<dbReference type="Gene3D" id="1.25.40.10">
    <property type="entry name" value="Tetratricopeptide repeat domain"/>
    <property type="match status" value="4"/>
</dbReference>
<dbReference type="PROSITE" id="PS50005">
    <property type="entry name" value="TPR"/>
    <property type="match status" value="7"/>
</dbReference>
<evidence type="ECO:0000313" key="5">
    <source>
        <dbReference type="EMBL" id="KAJ2894733.1"/>
    </source>
</evidence>
<feature type="region of interest" description="Disordered" evidence="4">
    <location>
        <begin position="418"/>
        <end position="461"/>
    </location>
</feature>
<evidence type="ECO:0000313" key="6">
    <source>
        <dbReference type="Proteomes" id="UP001201980"/>
    </source>
</evidence>
<dbReference type="InterPro" id="IPR011990">
    <property type="entry name" value="TPR-like_helical_dom_sf"/>
</dbReference>
<dbReference type="InterPro" id="IPR019734">
    <property type="entry name" value="TPR_rpt"/>
</dbReference>
<feature type="repeat" description="TPR" evidence="3">
    <location>
        <begin position="623"/>
        <end position="656"/>
    </location>
</feature>
<evidence type="ECO:0000256" key="4">
    <source>
        <dbReference type="SAM" id="MobiDB-lite"/>
    </source>
</evidence>
<sequence>MAPPTIAAVSGLMRNVIHYHIDHHNLDNALFFAERLQAHDPRSNESAYLVALCHYHLGDFCSAHNATKLAGMRGTHLGCSYIFAQSCLELEYFKDGISALEKAKSLWISTTSLGKHTATSRATFPDGPSVLCLLGKMYRGFKDQKKAILCFEESLKGNPFMWDAITLLCEMNQDVKVPSIYRFTESLFQCFAPENAPAESRQGTPLFPTEVQAKKASLRNGAVTYDDPFEAHRPSNLQNVYQNPQDDPSDVMARLTRRPGMTSSTTIAADSDGMETPQVAPTKSETSLPQGVHNAEAPPAPIRRTRTAQTTESGILDAPPKMSYRLGTKRGQRPQVHEDGQDAAIQPATKSTVGAISAIERKRTVSGQPRAAEDPGAPQRRSARLNMFKTTSKATTGVSAVGATGTRELKKTRAPISRIMRPGSSGSNVGRVVSGNRKPVEDNNHMDVDHVDQPRGKESSAPLPAVVKQNELESIKTEEALKWILELMKKISNGYVKLSKYEVDEALKFYNMLPPGQKESPWILAQVGRAYYEKADYVKAETFFRKLRHIAPSRTEDMEVYSTILWFLKKEVELSFLSHELVDTAWDCPQAWCAVGNAMSLTRDHEGALKSFKRATQLNPKFAYAHTLQGHEHIANEEYDRALTCYRNALSADPRHYNGYYGIGRVYEKLGSYDKALTHFQAASQLNPRNAVLVMCVGNVLEQQKQLLPALQCYSKAVELSPNAAQARYKMSRALLATGHLEQARQELMILKDLAPDEANVHFLLGKLYKTLNQNGLAIRHFTIALNLDPRASSQIKEAIESLEDDDGMDDSMIG</sequence>
<dbReference type="AlphaFoldDB" id="A0AAD5WPA1"/>
<feature type="repeat" description="TPR" evidence="3">
    <location>
        <begin position="657"/>
        <end position="690"/>
    </location>
</feature>
<name>A0AAD5WPA1_9PEZI</name>
<accession>A0AAD5WPA1</accession>
<gene>
    <name evidence="5" type="ORF">MKZ38_007283</name>
</gene>